<dbReference type="PANTHER" id="PTHR33223:SF6">
    <property type="entry name" value="CCHC-TYPE DOMAIN-CONTAINING PROTEIN"/>
    <property type="match status" value="1"/>
</dbReference>
<sequence>MLQMAQFIQQFLNQQNQQNQQSWGAFLPTFSGENQQDPVAWLRDYNAVSEANGWNNVQKLQVLPAYLRSTAADWYQSLKQDNPGFVTTLGCKVLMEMLTILRIDF</sequence>
<comment type="caution">
    <text evidence="1">The sequence shown here is derived from an EMBL/GenBank/DDBJ whole genome shotgun (WGS) entry which is preliminary data.</text>
</comment>
<gene>
    <name evidence="1" type="ORF">RirG_179160</name>
</gene>
<dbReference type="HOGENOM" id="CLU_177195_0_0_1"/>
<evidence type="ECO:0000313" key="1">
    <source>
        <dbReference type="EMBL" id="EXX60525.1"/>
    </source>
</evidence>
<organism evidence="1 2">
    <name type="scientific">Rhizophagus irregularis (strain DAOM 197198w)</name>
    <name type="common">Glomus intraradices</name>
    <dbReference type="NCBI Taxonomy" id="1432141"/>
    <lineage>
        <taxon>Eukaryota</taxon>
        <taxon>Fungi</taxon>
        <taxon>Fungi incertae sedis</taxon>
        <taxon>Mucoromycota</taxon>
        <taxon>Glomeromycotina</taxon>
        <taxon>Glomeromycetes</taxon>
        <taxon>Glomerales</taxon>
        <taxon>Glomeraceae</taxon>
        <taxon>Rhizophagus</taxon>
    </lineage>
</organism>
<reference evidence="1 2" key="1">
    <citation type="submission" date="2014-02" db="EMBL/GenBank/DDBJ databases">
        <title>Single nucleus genome sequencing reveals high similarity among nuclei of an endomycorrhizal fungus.</title>
        <authorList>
            <person name="Lin K."/>
            <person name="Geurts R."/>
            <person name="Zhang Z."/>
            <person name="Limpens E."/>
            <person name="Saunders D.G."/>
            <person name="Mu D."/>
            <person name="Pang E."/>
            <person name="Cao H."/>
            <person name="Cha H."/>
            <person name="Lin T."/>
            <person name="Zhou Q."/>
            <person name="Shang Y."/>
            <person name="Li Y."/>
            <person name="Ivanov S."/>
            <person name="Sharma T."/>
            <person name="Velzen R.V."/>
            <person name="Ruijter N.D."/>
            <person name="Aanen D.K."/>
            <person name="Win J."/>
            <person name="Kamoun S."/>
            <person name="Bisseling T."/>
            <person name="Huang S."/>
        </authorList>
    </citation>
    <scope>NUCLEOTIDE SEQUENCE [LARGE SCALE GENOMIC DNA]</scope>
    <source>
        <strain evidence="2">DAOM197198w</strain>
    </source>
</reference>
<keyword evidence="2" id="KW-1185">Reference proteome</keyword>
<dbReference type="OrthoDB" id="2300813at2759"/>
<dbReference type="EMBL" id="JEMT01025900">
    <property type="protein sequence ID" value="EXX60525.1"/>
    <property type="molecule type" value="Genomic_DNA"/>
</dbReference>
<evidence type="ECO:0000313" key="2">
    <source>
        <dbReference type="Proteomes" id="UP000022910"/>
    </source>
</evidence>
<dbReference type="Proteomes" id="UP000022910">
    <property type="component" value="Unassembled WGS sequence"/>
</dbReference>
<dbReference type="PANTHER" id="PTHR33223">
    <property type="entry name" value="CCHC-TYPE DOMAIN-CONTAINING PROTEIN"/>
    <property type="match status" value="1"/>
</dbReference>
<dbReference type="AlphaFoldDB" id="A0A015J1D5"/>
<accession>A0A015J1D5</accession>
<name>A0A015J1D5_RHIIW</name>
<proteinExistence type="predicted"/>
<protein>
    <submittedName>
        <fullName evidence="1">Uncharacterized protein</fullName>
    </submittedName>
</protein>